<dbReference type="Pfam" id="PF05235">
    <property type="entry name" value="CHAD"/>
    <property type="match status" value="1"/>
</dbReference>
<dbReference type="Proteomes" id="UP000230790">
    <property type="component" value="Unassembled WGS sequence"/>
</dbReference>
<accession>A0A2M8QDS5</accession>
<dbReference type="PROSITE" id="PS51708">
    <property type="entry name" value="CHAD"/>
    <property type="match status" value="1"/>
</dbReference>
<evidence type="ECO:0000313" key="4">
    <source>
        <dbReference type="Proteomes" id="UP000230790"/>
    </source>
</evidence>
<name>A0A2M8QDS5_9CHLR</name>
<dbReference type="PROSITE" id="PS51707">
    <property type="entry name" value="CYTH"/>
    <property type="match status" value="1"/>
</dbReference>
<dbReference type="EMBL" id="PGTN01000029">
    <property type="protein sequence ID" value="PJF47954.1"/>
    <property type="molecule type" value="Genomic_DNA"/>
</dbReference>
<dbReference type="Gene3D" id="1.40.20.10">
    <property type="entry name" value="CHAD domain"/>
    <property type="match status" value="1"/>
</dbReference>
<dbReference type="AlphaFoldDB" id="A0A2M8QDS5"/>
<dbReference type="InterPro" id="IPR023577">
    <property type="entry name" value="CYTH_domain"/>
</dbReference>
<evidence type="ECO:0008006" key="5">
    <source>
        <dbReference type="Google" id="ProtNLM"/>
    </source>
</evidence>
<feature type="domain" description="CYTH" evidence="1">
    <location>
        <begin position="26"/>
        <end position="245"/>
    </location>
</feature>
<protein>
    <recommendedName>
        <fullName evidence="5">CHAD domain-containing protein</fullName>
    </recommendedName>
</protein>
<dbReference type="SMART" id="SM01118">
    <property type="entry name" value="CYTH"/>
    <property type="match status" value="1"/>
</dbReference>
<dbReference type="Gene3D" id="2.40.320.10">
    <property type="entry name" value="Hypothetical Protein Pfu-838710-001"/>
    <property type="match status" value="1"/>
</dbReference>
<dbReference type="InterPro" id="IPR033469">
    <property type="entry name" value="CYTH-like_dom_sf"/>
</dbReference>
<feature type="domain" description="CHAD" evidence="2">
    <location>
        <begin position="267"/>
        <end position="558"/>
    </location>
</feature>
<dbReference type="SUPFAM" id="SSF55154">
    <property type="entry name" value="CYTH-like phosphatases"/>
    <property type="match status" value="1"/>
</dbReference>
<evidence type="ECO:0000313" key="3">
    <source>
        <dbReference type="EMBL" id="PJF47954.1"/>
    </source>
</evidence>
<sequence length="564" mass="64790">MPERSLRRRGRIRACNMKPTDTAKHQQEVEWQFDTDDLDAVKSWLRERAHIGDLQLRFDAPKEHVDGYYDTPDWRIFRAGYVLRIRQVEGEPAEVTLKSFGARRDGLRQRREINEQLHLKRAGGDSIIRSIVRARGPVGQRLKAVLGRRAAHTLRHLFDARTRRQRIGVYQDSAQLAEIALDEVSIAADLRHKPMRFLRVEVELSPEAPSSGARDVVAAFVAEMRAACRLQPAADSKFELGLRAQHLQPEFAPDLGQPAGAAQLNDDPRIGDLACALLREHFTRFLKQEPAVRLGEDNEAVHQMRVATRRLRTALRLFRDYLPSAAQALRDELRWVARLLGKVRDLDVQLAHLADWRINDALHALDDVTALLTRRREQAQAKLLRGLNSARYERLVTELTGFLRDDASLYAGEQYMKPARQEMPGLIRRRYDKLRKLGDAIRQDSSPSEYHALRIQCKRLRYALEFATPLYQKQKAARAYLSRLTALQDLLGLLQDAYVAIEEMRRLSLASQHGLSAQAIFALGEVSQRYAQQAEALRAQFPQVYRRIKGKAWKKLWRILRCPL</sequence>
<reference evidence="3 4" key="1">
    <citation type="submission" date="2017-11" db="EMBL/GenBank/DDBJ databases">
        <title>Evolution of Phototrophy in the Chloroflexi Phylum Driven by Horizontal Gene Transfer.</title>
        <authorList>
            <person name="Ward L.M."/>
            <person name="Hemp J."/>
            <person name="Shih P.M."/>
            <person name="Mcglynn S.E."/>
            <person name="Fischer W."/>
        </authorList>
    </citation>
    <scope>NUCLEOTIDE SEQUENCE [LARGE SCALE GENOMIC DNA]</scope>
    <source>
        <strain evidence="3">JP3_7</strain>
    </source>
</reference>
<gene>
    <name evidence="3" type="ORF">CUN48_06035</name>
</gene>
<dbReference type="PANTHER" id="PTHR39339:SF1">
    <property type="entry name" value="CHAD DOMAIN-CONTAINING PROTEIN"/>
    <property type="match status" value="1"/>
</dbReference>
<evidence type="ECO:0000259" key="1">
    <source>
        <dbReference type="PROSITE" id="PS51707"/>
    </source>
</evidence>
<proteinExistence type="predicted"/>
<dbReference type="PANTHER" id="PTHR39339">
    <property type="entry name" value="SLR1444 PROTEIN"/>
    <property type="match status" value="1"/>
</dbReference>
<dbReference type="InterPro" id="IPR038186">
    <property type="entry name" value="CHAD_dom_sf"/>
</dbReference>
<evidence type="ECO:0000259" key="2">
    <source>
        <dbReference type="PROSITE" id="PS51708"/>
    </source>
</evidence>
<dbReference type="InterPro" id="IPR007899">
    <property type="entry name" value="CHAD_dom"/>
</dbReference>
<organism evidence="3 4">
    <name type="scientific">Candidatus Thermofonsia Clade 3 bacterium</name>
    <dbReference type="NCBI Taxonomy" id="2364212"/>
    <lineage>
        <taxon>Bacteria</taxon>
        <taxon>Bacillati</taxon>
        <taxon>Chloroflexota</taxon>
        <taxon>Candidatus Thermofontia</taxon>
        <taxon>Candidatus Thermofonsia Clade 3</taxon>
    </lineage>
</organism>
<dbReference type="SMART" id="SM00880">
    <property type="entry name" value="CHAD"/>
    <property type="match status" value="1"/>
</dbReference>
<dbReference type="Pfam" id="PF01928">
    <property type="entry name" value="CYTH"/>
    <property type="match status" value="1"/>
</dbReference>
<comment type="caution">
    <text evidence="3">The sequence shown here is derived from an EMBL/GenBank/DDBJ whole genome shotgun (WGS) entry which is preliminary data.</text>
</comment>